<dbReference type="Proteomes" id="UP001498398">
    <property type="component" value="Unassembled WGS sequence"/>
</dbReference>
<sequence>MAPRMTRTRMGRNRATDKEARDHLGTIYAYGSSWYHCTRTEFHRCGNTYIIQDASYTRSNSYFSCAKVQQYTYPRPHSIPSSTENTLNSLLHPHPFLACSPKPIRQAQKKPPRHTPTPLVLVALINLNIKTSRMGQKIICFFPLRFRSEFGDEDTRIERRFWLGGYCKRGLLGWAVYNHH</sequence>
<evidence type="ECO:0000313" key="1">
    <source>
        <dbReference type="EMBL" id="KAK7447349.1"/>
    </source>
</evidence>
<name>A0ABR1J3M5_9AGAR</name>
<gene>
    <name evidence="1" type="ORF">VKT23_014059</name>
</gene>
<protein>
    <submittedName>
        <fullName evidence="1">Uncharacterized protein</fullName>
    </submittedName>
</protein>
<keyword evidence="2" id="KW-1185">Reference proteome</keyword>
<accession>A0ABR1J3M5</accession>
<proteinExistence type="predicted"/>
<organism evidence="1 2">
    <name type="scientific">Marasmiellus scandens</name>
    <dbReference type="NCBI Taxonomy" id="2682957"/>
    <lineage>
        <taxon>Eukaryota</taxon>
        <taxon>Fungi</taxon>
        <taxon>Dikarya</taxon>
        <taxon>Basidiomycota</taxon>
        <taxon>Agaricomycotina</taxon>
        <taxon>Agaricomycetes</taxon>
        <taxon>Agaricomycetidae</taxon>
        <taxon>Agaricales</taxon>
        <taxon>Marasmiineae</taxon>
        <taxon>Omphalotaceae</taxon>
        <taxon>Marasmiellus</taxon>
    </lineage>
</organism>
<comment type="caution">
    <text evidence="1">The sequence shown here is derived from an EMBL/GenBank/DDBJ whole genome shotgun (WGS) entry which is preliminary data.</text>
</comment>
<dbReference type="EMBL" id="JBANRG010000041">
    <property type="protein sequence ID" value="KAK7447349.1"/>
    <property type="molecule type" value="Genomic_DNA"/>
</dbReference>
<evidence type="ECO:0000313" key="2">
    <source>
        <dbReference type="Proteomes" id="UP001498398"/>
    </source>
</evidence>
<reference evidence="1 2" key="1">
    <citation type="submission" date="2024-01" db="EMBL/GenBank/DDBJ databases">
        <title>A draft genome for the cacao thread blight pathogen Marasmiellus scandens.</title>
        <authorList>
            <person name="Baruah I.K."/>
            <person name="Leung J."/>
            <person name="Bukari Y."/>
            <person name="Amoako-Attah I."/>
            <person name="Meinhardt L.W."/>
            <person name="Bailey B.A."/>
            <person name="Cohen S.P."/>
        </authorList>
    </citation>
    <scope>NUCLEOTIDE SEQUENCE [LARGE SCALE GENOMIC DNA]</scope>
    <source>
        <strain evidence="1 2">GH-19</strain>
    </source>
</reference>